<dbReference type="SUPFAM" id="SSF55729">
    <property type="entry name" value="Acyl-CoA N-acyltransferases (Nat)"/>
    <property type="match status" value="1"/>
</dbReference>
<dbReference type="RefSeq" id="WP_135702801.1">
    <property type="nucleotide sequence ID" value="NZ_CP038634.1"/>
</dbReference>
<dbReference type="InterPro" id="IPR000182">
    <property type="entry name" value="GNAT_dom"/>
</dbReference>
<organism evidence="2 3">
    <name type="scientific">Cupriavidus oxalaticus</name>
    <dbReference type="NCBI Taxonomy" id="96344"/>
    <lineage>
        <taxon>Bacteria</taxon>
        <taxon>Pseudomonadati</taxon>
        <taxon>Pseudomonadota</taxon>
        <taxon>Betaproteobacteria</taxon>
        <taxon>Burkholderiales</taxon>
        <taxon>Burkholderiaceae</taxon>
        <taxon>Cupriavidus</taxon>
    </lineage>
</organism>
<dbReference type="PROSITE" id="PS51186">
    <property type="entry name" value="GNAT"/>
    <property type="match status" value="1"/>
</dbReference>
<protein>
    <submittedName>
        <fullName evidence="2">GNAT family N-acetyltransferase</fullName>
    </submittedName>
</protein>
<dbReference type="AlphaFoldDB" id="A0A4P7LAI3"/>
<evidence type="ECO:0000313" key="2">
    <source>
        <dbReference type="EMBL" id="QBY49943.1"/>
    </source>
</evidence>
<evidence type="ECO:0000259" key="1">
    <source>
        <dbReference type="PROSITE" id="PS51186"/>
    </source>
</evidence>
<dbReference type="OrthoDB" id="9806005at2"/>
<dbReference type="Pfam" id="PF00583">
    <property type="entry name" value="Acetyltransf_1"/>
    <property type="match status" value="1"/>
</dbReference>
<dbReference type="KEGG" id="cox:E0W60_01585"/>
<dbReference type="PANTHER" id="PTHR41368">
    <property type="entry name" value="PROTEIN YGHO"/>
    <property type="match status" value="1"/>
</dbReference>
<dbReference type="GO" id="GO:0016747">
    <property type="term" value="F:acyltransferase activity, transferring groups other than amino-acyl groups"/>
    <property type="evidence" value="ECO:0007669"/>
    <property type="project" value="InterPro"/>
</dbReference>
<reference evidence="2 3" key="1">
    <citation type="submission" date="2019-03" db="EMBL/GenBank/DDBJ databases">
        <title>Efficiently degradation of phenoxyalkanoic acid herbicides by Cupriavidus oxalaticus strain X32.</title>
        <authorList>
            <person name="Sheng X."/>
        </authorList>
    </citation>
    <scope>NUCLEOTIDE SEQUENCE [LARGE SCALE GENOMIC DNA]</scope>
    <source>
        <strain evidence="2 3">X32</strain>
    </source>
</reference>
<dbReference type="EMBL" id="CP038634">
    <property type="protein sequence ID" value="QBY49943.1"/>
    <property type="molecule type" value="Genomic_DNA"/>
</dbReference>
<keyword evidence="2" id="KW-0808">Transferase</keyword>
<gene>
    <name evidence="2" type="ORF">E0W60_01585</name>
</gene>
<dbReference type="Gene3D" id="3.40.630.30">
    <property type="match status" value="1"/>
</dbReference>
<accession>A0A4P7LAI3</accession>
<dbReference type="Proteomes" id="UP000295294">
    <property type="component" value="Chromosome 1"/>
</dbReference>
<dbReference type="InterPro" id="IPR016181">
    <property type="entry name" value="Acyl_CoA_acyltransferase"/>
</dbReference>
<dbReference type="PANTHER" id="PTHR41368:SF1">
    <property type="entry name" value="PROTEIN YGHO"/>
    <property type="match status" value="1"/>
</dbReference>
<feature type="domain" description="N-acetyltransferase" evidence="1">
    <location>
        <begin position="200"/>
        <end position="372"/>
    </location>
</feature>
<dbReference type="InterPro" id="IPR039968">
    <property type="entry name" value="BcerS-like"/>
</dbReference>
<evidence type="ECO:0000313" key="3">
    <source>
        <dbReference type="Proteomes" id="UP000295294"/>
    </source>
</evidence>
<name>A0A4P7LAI3_9BURK</name>
<sequence>MTVELREGDFDAFFTAPFACYGDQTHFVSPMKGDLARALDAAKNPLFRQFARRTWYTAHRDGQIVGRILAHVHDASNRRYGQKRGYFGLFDCIDDIAVARALLDAAAGWASRQGCDELAGSFNLTITQMIGIVTDGFGHAPYTYQEYTPPHIARLLEACGFERFFPMRTFEMDVRGYDPEQLLGDRQRALASDPDWRFAPIRRRGFEGRLREACAVLNDGFAGNPMFVPLTEAEFLYPCAGMMWIIDERLSYTAYYRGEPAGVLLCVPDLNPFLRATGFRLTWSTLWHLLRFRASRKRAAVIFFSVRQAFHGQGVNGVLLHRLLTAMRDAGYSHLGISWVSDTNGASLRQMEKLGATELHRLHLFRRALAPENGNLRC</sequence>
<proteinExistence type="predicted"/>